<evidence type="ECO:0000313" key="4">
    <source>
        <dbReference type="Proteomes" id="UP000003639"/>
    </source>
</evidence>
<keyword evidence="4" id="KW-1185">Reference proteome</keyword>
<accession>A6NS61</accession>
<protein>
    <submittedName>
        <fullName evidence="3">Oxidoreductase, aldo/keto reductase family protein</fullName>
    </submittedName>
</protein>
<organism evidence="3 4">
    <name type="scientific">Pseudoflavonifractor capillosus ATCC 29799</name>
    <dbReference type="NCBI Taxonomy" id="411467"/>
    <lineage>
        <taxon>Bacteria</taxon>
        <taxon>Bacillati</taxon>
        <taxon>Bacillota</taxon>
        <taxon>Clostridia</taxon>
        <taxon>Eubacteriales</taxon>
        <taxon>Oscillospiraceae</taxon>
        <taxon>Pseudoflavonifractor</taxon>
    </lineage>
</organism>
<dbReference type="EMBL" id="AAXG02000007">
    <property type="protein sequence ID" value="EDN01099.1"/>
    <property type="molecule type" value="Genomic_DNA"/>
</dbReference>
<evidence type="ECO:0000259" key="2">
    <source>
        <dbReference type="Pfam" id="PF00248"/>
    </source>
</evidence>
<reference evidence="3 4" key="1">
    <citation type="submission" date="2007-04" db="EMBL/GenBank/DDBJ databases">
        <authorList>
            <person name="Fulton L."/>
            <person name="Clifton S."/>
            <person name="Fulton B."/>
            <person name="Xu J."/>
            <person name="Minx P."/>
            <person name="Pepin K.H."/>
            <person name="Johnson M."/>
            <person name="Thiruvilangam P."/>
            <person name="Bhonagiri V."/>
            <person name="Nash W.E."/>
            <person name="Mardis E.R."/>
            <person name="Wilson R.K."/>
        </authorList>
    </citation>
    <scope>NUCLEOTIDE SEQUENCE [LARGE SCALE GENOMIC DNA]</scope>
    <source>
        <strain evidence="3 4">ATCC 29799</strain>
    </source>
</reference>
<dbReference type="InterPro" id="IPR020471">
    <property type="entry name" value="AKR"/>
</dbReference>
<dbReference type="GO" id="GO:0016491">
    <property type="term" value="F:oxidoreductase activity"/>
    <property type="evidence" value="ECO:0007669"/>
    <property type="project" value="UniProtKB-KW"/>
</dbReference>
<reference evidence="3 4" key="2">
    <citation type="submission" date="2007-06" db="EMBL/GenBank/DDBJ databases">
        <title>Draft genome sequence of Pseudoflavonifractor capillosus ATCC 29799.</title>
        <authorList>
            <person name="Sudarsanam P."/>
            <person name="Ley R."/>
            <person name="Guruge J."/>
            <person name="Turnbaugh P.J."/>
            <person name="Mahowald M."/>
            <person name="Liep D."/>
            <person name="Gordon J."/>
        </authorList>
    </citation>
    <scope>NUCLEOTIDE SEQUENCE [LARGE SCALE GENOMIC DNA]</scope>
    <source>
        <strain evidence="3 4">ATCC 29799</strain>
    </source>
</reference>
<keyword evidence="1" id="KW-0560">Oxidoreductase</keyword>
<dbReference type="PRINTS" id="PR00069">
    <property type="entry name" value="ALDKETRDTASE"/>
</dbReference>
<gene>
    <name evidence="3" type="ORF">BACCAP_01040</name>
</gene>
<name>A6NS61_9FIRM</name>
<feature type="domain" description="NADP-dependent oxidoreductase" evidence="2">
    <location>
        <begin position="46"/>
        <end position="325"/>
    </location>
</feature>
<dbReference type="STRING" id="411467.BACCAP_01040"/>
<proteinExistence type="predicted"/>
<dbReference type="PANTHER" id="PTHR43364:SF4">
    <property type="entry name" value="NAD(P)-LINKED OXIDOREDUCTASE SUPERFAMILY PROTEIN"/>
    <property type="match status" value="1"/>
</dbReference>
<dbReference type="InterPro" id="IPR036812">
    <property type="entry name" value="NAD(P)_OxRdtase_dom_sf"/>
</dbReference>
<dbReference type="AlphaFoldDB" id="A6NS61"/>
<dbReference type="InterPro" id="IPR050523">
    <property type="entry name" value="AKR_Detox_Biosynth"/>
</dbReference>
<sequence length="334" mass="36221">MTKDEIPDCLLAGTEGESRMKYGTISGLDKPVSRLVLGCADLKDTALLDAAVDAGVNALDTAHVYGGSEALLGRWLKGRDLSRLVIETKGCHPGPLHPDRVTPACLRKDVETSLRRLGVDCIDLFLLHRDSHRAEVGEIVETLNDLKKQGKLRAFGGSNWTAERIREANDYAAAHGLAPFTVSSPHFGLACQIGDPWGGGAGCVTLTGKEQEKERAWYRESGTAVLAFSSLARGMLSGKISSADPNRADKLDAAGRRGYDCPENWERLRRAETLAKEKGCTVAQLSLAWLFYQDMNAYAIFSTGTPARITANCGALDVALTRSECRWLNLEENG</sequence>
<evidence type="ECO:0000313" key="3">
    <source>
        <dbReference type="EMBL" id="EDN01099.1"/>
    </source>
</evidence>
<dbReference type="GO" id="GO:0005829">
    <property type="term" value="C:cytosol"/>
    <property type="evidence" value="ECO:0007669"/>
    <property type="project" value="TreeGrafter"/>
</dbReference>
<dbReference type="Pfam" id="PF00248">
    <property type="entry name" value="Aldo_ket_red"/>
    <property type="match status" value="1"/>
</dbReference>
<dbReference type="InterPro" id="IPR023210">
    <property type="entry name" value="NADP_OxRdtase_dom"/>
</dbReference>
<dbReference type="Proteomes" id="UP000003639">
    <property type="component" value="Unassembled WGS sequence"/>
</dbReference>
<dbReference type="CDD" id="cd19082">
    <property type="entry name" value="AKR_AKR10A1_2"/>
    <property type="match status" value="1"/>
</dbReference>
<dbReference type="Gene3D" id="3.20.20.100">
    <property type="entry name" value="NADP-dependent oxidoreductase domain"/>
    <property type="match status" value="1"/>
</dbReference>
<dbReference type="SUPFAM" id="SSF51430">
    <property type="entry name" value="NAD(P)-linked oxidoreductase"/>
    <property type="match status" value="1"/>
</dbReference>
<comment type="caution">
    <text evidence="3">The sequence shown here is derived from an EMBL/GenBank/DDBJ whole genome shotgun (WGS) entry which is preliminary data.</text>
</comment>
<dbReference type="eggNOG" id="COG0667">
    <property type="taxonomic scope" value="Bacteria"/>
</dbReference>
<dbReference type="PANTHER" id="PTHR43364">
    <property type="entry name" value="NADH-SPECIFIC METHYLGLYOXAL REDUCTASE-RELATED"/>
    <property type="match status" value="1"/>
</dbReference>
<evidence type="ECO:0000256" key="1">
    <source>
        <dbReference type="ARBA" id="ARBA00023002"/>
    </source>
</evidence>